<evidence type="ECO:0000256" key="3">
    <source>
        <dbReference type="ARBA" id="ARBA00022737"/>
    </source>
</evidence>
<feature type="region of interest" description="Disordered" evidence="8">
    <location>
        <begin position="1"/>
        <end position="26"/>
    </location>
</feature>
<evidence type="ECO:0000313" key="11">
    <source>
        <dbReference type="Proteomes" id="UP001458880"/>
    </source>
</evidence>
<dbReference type="InterPro" id="IPR012677">
    <property type="entry name" value="Nucleotide-bd_a/b_plait_sf"/>
</dbReference>
<dbReference type="Pfam" id="PF05843">
    <property type="entry name" value="Suf"/>
    <property type="match status" value="1"/>
</dbReference>
<dbReference type="PROSITE" id="PS50102">
    <property type="entry name" value="RRM"/>
    <property type="match status" value="2"/>
</dbReference>
<dbReference type="Proteomes" id="UP001458880">
    <property type="component" value="Unassembled WGS sequence"/>
</dbReference>
<name>A0AAW1NK88_POPJA</name>
<organism evidence="10 11">
    <name type="scientific">Popillia japonica</name>
    <name type="common">Japanese beetle</name>
    <dbReference type="NCBI Taxonomy" id="7064"/>
    <lineage>
        <taxon>Eukaryota</taxon>
        <taxon>Metazoa</taxon>
        <taxon>Ecdysozoa</taxon>
        <taxon>Arthropoda</taxon>
        <taxon>Hexapoda</taxon>
        <taxon>Insecta</taxon>
        <taxon>Pterygota</taxon>
        <taxon>Neoptera</taxon>
        <taxon>Endopterygota</taxon>
        <taxon>Coleoptera</taxon>
        <taxon>Polyphaga</taxon>
        <taxon>Scarabaeiformia</taxon>
        <taxon>Scarabaeidae</taxon>
        <taxon>Rutelinae</taxon>
        <taxon>Popillia</taxon>
    </lineage>
</organism>
<dbReference type="InterPro" id="IPR000504">
    <property type="entry name" value="RRM_dom"/>
</dbReference>
<evidence type="ECO:0000256" key="4">
    <source>
        <dbReference type="ARBA" id="ARBA00022884"/>
    </source>
</evidence>
<sequence>MEEENIVDEDIDSLSSSEDEDDKASERRAAELEEQLSQNMYLYDVHVELVGLYRKVADLTSMRAAYERFHKYFPIAPKLWLTWIHDEIQIADSSEEKNFILQLFNKAMEDYHSVKLWQEYAQFAIGFCSIEEVRSILERGLNSVGLHVCDGSLLWDTLREFELAHLSLAEAGSEEFATQLLRVVEIYRRQLSVPLLDMEKTYKEWEDFIQQLPDDHGIDVKQIEWGYKKAQQLLESYKPYEESLTFAKNEDEMFKVYSDYINFVKDPSLKMVLYERAVCELCLNAVLWENYCYYTLELGEIASKVSERALRNCPWHVTLWVTRLRTLEVLQKPKEDLTACFEEAVKSVPVTDVLDLWFAYIEYIKRNADDMELLDKLLLQAKEQLEPHQKSKILRFQARIHAKNGDITGARKIWSEIMSHAINKSSAYAWIEYLEIEKRFGDSKCVRQVYQRAISNCRDWQHYFADEWVMYEREIGTIDDILKCVQKCKEKVKYIREDTLTQSKDSKRKFDEEDGKYNQPKRHKVGGVHPKYNSESKQKDVSMKESRRPPAKVRNPPTDIDTEKTVFLSNFVPKVTETEFKKLFPNAKDIIIPTDRKGIPKNFAYVLFETADEAAETLKRDRLPIDGRPLFISKCQKDRTQRQPVFKYSGKFEGNKLFVKGLPKHYNKERVEEIFKPYKAIDVRLVTRFNGEPRGFAYVDFATVEDANLAMKNTDQMILGEHTISVAMSAPPNKRKEPLPVSHPPTVRNSKSKLEIPFIPRSVKVKQTEPKEVPNISKTNDDFRKMLLDK</sequence>
<evidence type="ECO:0000259" key="9">
    <source>
        <dbReference type="PROSITE" id="PS50102"/>
    </source>
</evidence>
<dbReference type="GO" id="GO:0005634">
    <property type="term" value="C:nucleus"/>
    <property type="evidence" value="ECO:0007669"/>
    <property type="project" value="UniProtKB-SubCell"/>
</dbReference>
<feature type="region of interest" description="Disordered" evidence="8">
    <location>
        <begin position="730"/>
        <end position="753"/>
    </location>
</feature>
<keyword evidence="4 7" id="KW-0694">RNA-binding</keyword>
<dbReference type="Gene3D" id="1.25.40.10">
    <property type="entry name" value="Tetratricopeptide repeat domain"/>
    <property type="match status" value="2"/>
</dbReference>
<dbReference type="SUPFAM" id="SSF54928">
    <property type="entry name" value="RNA-binding domain, RBD"/>
    <property type="match status" value="2"/>
</dbReference>
<feature type="region of interest" description="Disordered" evidence="8">
    <location>
        <begin position="506"/>
        <end position="559"/>
    </location>
</feature>
<reference evidence="10 11" key="1">
    <citation type="journal article" date="2024" name="BMC Genomics">
        <title>De novo assembly and annotation of Popillia japonica's genome with initial clues to its potential as an invasive pest.</title>
        <authorList>
            <person name="Cucini C."/>
            <person name="Boschi S."/>
            <person name="Funari R."/>
            <person name="Cardaioli E."/>
            <person name="Iannotti N."/>
            <person name="Marturano G."/>
            <person name="Paoli F."/>
            <person name="Bruttini M."/>
            <person name="Carapelli A."/>
            <person name="Frati F."/>
            <person name="Nardi F."/>
        </authorList>
    </citation>
    <scope>NUCLEOTIDE SEQUENCE [LARGE SCALE GENOMIC DNA]</scope>
    <source>
        <strain evidence="10">DMR45628</strain>
    </source>
</reference>
<dbReference type="GO" id="GO:0008380">
    <property type="term" value="P:RNA splicing"/>
    <property type="evidence" value="ECO:0007669"/>
    <property type="project" value="UniProtKB-KW"/>
</dbReference>
<keyword evidence="2" id="KW-0507">mRNA processing</keyword>
<dbReference type="InterPro" id="IPR008847">
    <property type="entry name" value="Suf"/>
</dbReference>
<dbReference type="SUPFAM" id="SSF48452">
    <property type="entry name" value="TPR-like"/>
    <property type="match status" value="1"/>
</dbReference>
<comment type="subcellular location">
    <subcellularLocation>
        <location evidence="1">Nucleus</location>
    </subcellularLocation>
</comment>
<feature type="compositionally biased region" description="Acidic residues" evidence="8">
    <location>
        <begin position="1"/>
        <end position="23"/>
    </location>
</feature>
<proteinExistence type="predicted"/>
<dbReference type="InterPro" id="IPR035979">
    <property type="entry name" value="RBD_domain_sf"/>
</dbReference>
<dbReference type="PANTHER" id="PTHR17204:SF25">
    <property type="entry name" value="RRM DOMAIN-CONTAINING PROTEIN"/>
    <property type="match status" value="1"/>
</dbReference>
<dbReference type="SMART" id="SM00386">
    <property type="entry name" value="HAT"/>
    <property type="match status" value="7"/>
</dbReference>
<evidence type="ECO:0000256" key="7">
    <source>
        <dbReference type="PROSITE-ProRule" id="PRU00176"/>
    </source>
</evidence>
<evidence type="ECO:0000313" key="10">
    <source>
        <dbReference type="EMBL" id="KAK9759215.1"/>
    </source>
</evidence>
<evidence type="ECO:0000256" key="2">
    <source>
        <dbReference type="ARBA" id="ARBA00022664"/>
    </source>
</evidence>
<dbReference type="PANTHER" id="PTHR17204">
    <property type="entry name" value="PRE-MRNA PROCESSING PROTEIN PRP39-RELATED"/>
    <property type="match status" value="1"/>
</dbReference>
<dbReference type="EMBL" id="JASPKY010000001">
    <property type="protein sequence ID" value="KAK9759215.1"/>
    <property type="molecule type" value="Genomic_DNA"/>
</dbReference>
<dbReference type="GO" id="GO:0003723">
    <property type="term" value="F:RNA binding"/>
    <property type="evidence" value="ECO:0007669"/>
    <property type="project" value="UniProtKB-UniRule"/>
</dbReference>
<evidence type="ECO:0000256" key="1">
    <source>
        <dbReference type="ARBA" id="ARBA00004123"/>
    </source>
</evidence>
<feature type="region of interest" description="Disordered" evidence="8">
    <location>
        <begin position="768"/>
        <end position="790"/>
    </location>
</feature>
<dbReference type="Pfam" id="PF00076">
    <property type="entry name" value="RRM_1"/>
    <property type="match status" value="1"/>
</dbReference>
<dbReference type="AlphaFoldDB" id="A0AAW1NK88"/>
<keyword evidence="5" id="KW-0508">mRNA splicing</keyword>
<feature type="domain" description="RRM" evidence="9">
    <location>
        <begin position="655"/>
        <end position="731"/>
    </location>
</feature>
<evidence type="ECO:0000256" key="8">
    <source>
        <dbReference type="SAM" id="MobiDB-lite"/>
    </source>
</evidence>
<gene>
    <name evidence="10" type="ORF">QE152_g104</name>
</gene>
<dbReference type="InterPro" id="IPR003107">
    <property type="entry name" value="HAT"/>
</dbReference>
<dbReference type="SMART" id="SM00360">
    <property type="entry name" value="RRM"/>
    <property type="match status" value="2"/>
</dbReference>
<evidence type="ECO:0000256" key="6">
    <source>
        <dbReference type="ARBA" id="ARBA00023242"/>
    </source>
</evidence>
<dbReference type="Gene3D" id="3.30.70.330">
    <property type="match status" value="2"/>
</dbReference>
<accession>A0AAW1NK88</accession>
<comment type="caution">
    <text evidence="10">The sequence shown here is derived from an EMBL/GenBank/DDBJ whole genome shotgun (WGS) entry which is preliminary data.</text>
</comment>
<keyword evidence="6" id="KW-0539">Nucleus</keyword>
<feature type="compositionally biased region" description="Basic and acidic residues" evidence="8">
    <location>
        <begin position="779"/>
        <end position="790"/>
    </location>
</feature>
<protein>
    <submittedName>
        <fullName evidence="10">RNA recognition motif</fullName>
    </submittedName>
</protein>
<feature type="compositionally biased region" description="Basic and acidic residues" evidence="8">
    <location>
        <begin position="532"/>
        <end position="548"/>
    </location>
</feature>
<feature type="domain" description="RRM" evidence="9">
    <location>
        <begin position="564"/>
        <end position="637"/>
    </location>
</feature>
<evidence type="ECO:0000256" key="5">
    <source>
        <dbReference type="ARBA" id="ARBA00023187"/>
    </source>
</evidence>
<keyword evidence="3" id="KW-0677">Repeat</keyword>
<dbReference type="InterPro" id="IPR011990">
    <property type="entry name" value="TPR-like_helical_dom_sf"/>
</dbReference>
<keyword evidence="11" id="KW-1185">Reference proteome</keyword>
<dbReference type="GO" id="GO:0006397">
    <property type="term" value="P:mRNA processing"/>
    <property type="evidence" value="ECO:0007669"/>
    <property type="project" value="UniProtKB-KW"/>
</dbReference>